<dbReference type="EMBL" id="DQ183185">
    <property type="protein sequence ID" value="ABA64557.1"/>
    <property type="molecule type" value="Genomic_DNA"/>
</dbReference>
<sequence length="182" mass="21789">MKLILMNPICAKAPEIALKYLEVLDEIHENEKKMTVLKATIKRISEELKKEYGEGYITRKRVRRYRYPIFRSIERKKDYNLERNFPEYANVVNEFFATREKLKQLHAVRKRLDEFINTAYIACVPPDVRDPKKAYKRKRQLEDIAFLSDVLDQCDESDCKELKECNEFFVDARKGIIRCEEE</sequence>
<protein>
    <submittedName>
        <fullName evidence="1">Uncharacterized protein</fullName>
    </submittedName>
</protein>
<proteinExistence type="predicted"/>
<organism evidence="1">
    <name type="scientific">Saccharolobus solfataricus (strain ATCC 35092 / DSM 1617 / JCM 11322 / P2)</name>
    <name type="common">Sulfolobus solfataricus</name>
    <dbReference type="NCBI Taxonomy" id="273057"/>
    <lineage>
        <taxon>Archaea</taxon>
        <taxon>Thermoproteota</taxon>
        <taxon>Thermoprotei</taxon>
        <taxon>Sulfolobales</taxon>
        <taxon>Sulfolobaceae</taxon>
        <taxon>Saccharolobus</taxon>
    </lineage>
</organism>
<dbReference type="AlphaFoldDB" id="A5GXX9"/>
<accession>A5GXX9</accession>
<reference evidence="1" key="1">
    <citation type="journal article" date="2007" name="Virology">
        <title>A novel Sulfolobus non-conjugative extrachromosomal genetic element capable of integration into the host genome and spreading in the presence of a fusellovirus.</title>
        <authorList>
            <person name="Wang Y."/>
            <person name="Duan Z."/>
            <person name="Zhu H."/>
            <person name="Guo X."/>
            <person name="Wang Z."/>
            <person name="Zhou J."/>
            <person name="She Q."/>
            <person name="Huang L."/>
        </authorList>
    </citation>
    <scope>NUCLEOTIDE SEQUENCE</scope>
    <source>
        <strain evidence="1">P2</strain>
        <plasmid evidence="1">pSSVi</plasmid>
    </source>
</reference>
<evidence type="ECO:0000313" key="1">
    <source>
        <dbReference type="EMBL" id="ABA64557.1"/>
    </source>
</evidence>
<geneLocation type="plasmid" evidence="1">
    <name>pSSVi</name>
</geneLocation>
<keyword evidence="1" id="KW-0614">Plasmid</keyword>
<name>A5GXX9_SACS2</name>